<dbReference type="PATRIC" id="fig|1459.3.peg.2876"/>
<dbReference type="CDD" id="cd08346">
    <property type="entry name" value="PcpA_N_like"/>
    <property type="match status" value="1"/>
</dbReference>
<dbReference type="Pfam" id="PF00903">
    <property type="entry name" value="Glyoxalase"/>
    <property type="match status" value="2"/>
</dbReference>
<dbReference type="EMBL" id="LGUF01000007">
    <property type="protein sequence ID" value="KON87718.1"/>
    <property type="molecule type" value="Genomic_DNA"/>
</dbReference>
<proteinExistence type="predicted"/>
<dbReference type="CDD" id="cd08347">
    <property type="entry name" value="PcpA_C_like"/>
    <property type="match status" value="1"/>
</dbReference>
<dbReference type="Gene3D" id="3.10.180.10">
    <property type="entry name" value="2,3-Dihydroxybiphenyl 1,2-Dioxygenase, domain 1"/>
    <property type="match status" value="2"/>
</dbReference>
<dbReference type="AlphaFoldDB" id="A0A0M0GD87"/>
<dbReference type="PANTHER" id="PTHR36110:SF2">
    <property type="entry name" value="RING-CLEAVING DIOXYGENASE MHQE-RELATED"/>
    <property type="match status" value="1"/>
</dbReference>
<evidence type="ECO:0000313" key="3">
    <source>
        <dbReference type="Proteomes" id="UP000037109"/>
    </source>
</evidence>
<dbReference type="InterPro" id="IPR004360">
    <property type="entry name" value="Glyas_Fos-R_dOase_dom"/>
</dbReference>
<gene>
    <name evidence="2" type="ORF">AF332_13325</name>
</gene>
<dbReference type="OrthoDB" id="9785698at2"/>
<dbReference type="GO" id="GO:0051213">
    <property type="term" value="F:dioxygenase activity"/>
    <property type="evidence" value="ECO:0007669"/>
    <property type="project" value="UniProtKB-KW"/>
</dbReference>
<feature type="domain" description="VOC" evidence="1">
    <location>
        <begin position="7"/>
        <end position="131"/>
    </location>
</feature>
<dbReference type="PANTHER" id="PTHR36110">
    <property type="entry name" value="RING-CLEAVING DIOXYGENASE MHQE-RELATED"/>
    <property type="match status" value="1"/>
</dbReference>
<name>A0A0M0GD87_SPOGL</name>
<sequence>MGRKTRGIHHITAIVGHPQENIDFYAGVLGLKMVKQTVNFDDPGTYHLYFGNEKGKPGTIITFFPWANAFQGVIGDGQVGVTSYAIPKGAMGFWKERFKKFNVPFTMEIRFEEELLKFQDPHGLILEIVEREEGEANTWTFGGITPDVAVKGFAGATLYSCQPEKTAHLLESVMGLERVGEEGEFMRFRSSAHIGNVIDLKKIAGKRGRMGVGTVHHIAWRAEDDQDQLEWKEHVRSNGYGVTPVRDRNYFNAIYFREHGEILFEIATDPPGFARDESLDTMGEKLMLPEQYKDMRDRIEMNLIPIEVRELN</sequence>
<keyword evidence="2" id="KW-0223">Dioxygenase</keyword>
<feature type="domain" description="VOC" evidence="1">
    <location>
        <begin position="152"/>
        <end position="269"/>
    </location>
</feature>
<dbReference type="RefSeq" id="WP_053435073.1">
    <property type="nucleotide sequence ID" value="NZ_LGUF01000007.1"/>
</dbReference>
<reference evidence="3" key="1">
    <citation type="submission" date="2015-07" db="EMBL/GenBank/DDBJ databases">
        <title>Fjat-10036 dsm4.</title>
        <authorList>
            <person name="Liu B."/>
            <person name="Wang J."/>
            <person name="Zhu Y."/>
            <person name="Liu G."/>
            <person name="Chen Q."/>
            <person name="Chen Z."/>
            <person name="Lan J."/>
            <person name="Che J."/>
            <person name="Ge C."/>
            <person name="Shi H."/>
            <person name="Pan Z."/>
            <person name="Liu X."/>
        </authorList>
    </citation>
    <scope>NUCLEOTIDE SEQUENCE [LARGE SCALE GENOMIC DNA]</scope>
    <source>
        <strain evidence="3">DSM 4</strain>
    </source>
</reference>
<dbReference type="STRING" id="1459.AF332_13325"/>
<evidence type="ECO:0000313" key="2">
    <source>
        <dbReference type="EMBL" id="KON87718.1"/>
    </source>
</evidence>
<dbReference type="Proteomes" id="UP000037109">
    <property type="component" value="Unassembled WGS sequence"/>
</dbReference>
<organism evidence="2 3">
    <name type="scientific">Sporosarcina globispora</name>
    <name type="common">Bacillus globisporus</name>
    <dbReference type="NCBI Taxonomy" id="1459"/>
    <lineage>
        <taxon>Bacteria</taxon>
        <taxon>Bacillati</taxon>
        <taxon>Bacillota</taxon>
        <taxon>Bacilli</taxon>
        <taxon>Bacillales</taxon>
        <taxon>Caryophanaceae</taxon>
        <taxon>Sporosarcina</taxon>
    </lineage>
</organism>
<protein>
    <submittedName>
        <fullName evidence="2">Ring-cleaving dioxygenase</fullName>
    </submittedName>
</protein>
<dbReference type="InterPro" id="IPR037523">
    <property type="entry name" value="VOC_core"/>
</dbReference>
<comment type="caution">
    <text evidence="2">The sequence shown here is derived from an EMBL/GenBank/DDBJ whole genome shotgun (WGS) entry which is preliminary data.</text>
</comment>
<dbReference type="PROSITE" id="PS51819">
    <property type="entry name" value="VOC"/>
    <property type="match status" value="2"/>
</dbReference>
<dbReference type="SUPFAM" id="SSF54593">
    <property type="entry name" value="Glyoxalase/Bleomycin resistance protein/Dihydroxybiphenyl dioxygenase"/>
    <property type="match status" value="1"/>
</dbReference>
<dbReference type="InterPro" id="IPR052537">
    <property type="entry name" value="Extradiol_RC_dioxygenase"/>
</dbReference>
<evidence type="ECO:0000259" key="1">
    <source>
        <dbReference type="PROSITE" id="PS51819"/>
    </source>
</evidence>
<keyword evidence="2" id="KW-0560">Oxidoreductase</keyword>
<accession>A0A0M0GD87</accession>
<dbReference type="InterPro" id="IPR029068">
    <property type="entry name" value="Glyas_Bleomycin-R_OHBP_Dase"/>
</dbReference>
<keyword evidence="3" id="KW-1185">Reference proteome</keyword>